<reference evidence="2 3" key="1">
    <citation type="submission" date="2024-10" db="EMBL/GenBank/DDBJ databases">
        <authorList>
            <person name="Kim D."/>
        </authorList>
    </citation>
    <scope>NUCLEOTIDE SEQUENCE [LARGE SCALE GENOMIC DNA]</scope>
    <source>
        <strain evidence="2">Taebaek</strain>
    </source>
</reference>
<feature type="region of interest" description="Disordered" evidence="1">
    <location>
        <begin position="1"/>
        <end position="91"/>
    </location>
</feature>
<accession>A0ABD2JXV0</accession>
<name>A0ABD2JXV0_HETSC</name>
<evidence type="ECO:0000313" key="3">
    <source>
        <dbReference type="Proteomes" id="UP001620645"/>
    </source>
</evidence>
<evidence type="ECO:0000256" key="1">
    <source>
        <dbReference type="SAM" id="MobiDB-lite"/>
    </source>
</evidence>
<dbReference type="EMBL" id="JBICCN010000083">
    <property type="protein sequence ID" value="KAL3095459.1"/>
    <property type="molecule type" value="Genomic_DNA"/>
</dbReference>
<sequence>MREKSVVLGKSSKMRSDEQIGKSEFDNDSTKKGLKEKSKSSNALKVGPFAAIKESEKRKKINGSLDLEEESEEKEERHQQQRVRASTTGAK</sequence>
<dbReference type="Proteomes" id="UP001620645">
    <property type="component" value="Unassembled WGS sequence"/>
</dbReference>
<protein>
    <submittedName>
        <fullName evidence="2">Uncharacterized protein</fullName>
    </submittedName>
</protein>
<gene>
    <name evidence="2" type="ORF">niasHS_007558</name>
</gene>
<organism evidence="2 3">
    <name type="scientific">Heterodera schachtii</name>
    <name type="common">Sugarbeet cyst nematode worm</name>
    <name type="synonym">Tylenchus schachtii</name>
    <dbReference type="NCBI Taxonomy" id="97005"/>
    <lineage>
        <taxon>Eukaryota</taxon>
        <taxon>Metazoa</taxon>
        <taxon>Ecdysozoa</taxon>
        <taxon>Nematoda</taxon>
        <taxon>Chromadorea</taxon>
        <taxon>Rhabditida</taxon>
        <taxon>Tylenchina</taxon>
        <taxon>Tylenchomorpha</taxon>
        <taxon>Tylenchoidea</taxon>
        <taxon>Heteroderidae</taxon>
        <taxon>Heteroderinae</taxon>
        <taxon>Heterodera</taxon>
    </lineage>
</organism>
<keyword evidence="3" id="KW-1185">Reference proteome</keyword>
<feature type="compositionally biased region" description="Basic and acidic residues" evidence="1">
    <location>
        <begin position="14"/>
        <end position="39"/>
    </location>
</feature>
<evidence type="ECO:0000313" key="2">
    <source>
        <dbReference type="EMBL" id="KAL3095459.1"/>
    </source>
</evidence>
<dbReference type="AlphaFoldDB" id="A0ABD2JXV0"/>
<proteinExistence type="predicted"/>
<feature type="compositionally biased region" description="Polar residues" evidence="1">
    <location>
        <begin position="82"/>
        <end position="91"/>
    </location>
</feature>
<comment type="caution">
    <text evidence="2">The sequence shown here is derived from an EMBL/GenBank/DDBJ whole genome shotgun (WGS) entry which is preliminary data.</text>
</comment>